<dbReference type="SUPFAM" id="SSF46911">
    <property type="entry name" value="Ribosomal protein S18"/>
    <property type="match status" value="1"/>
</dbReference>
<evidence type="ECO:0000256" key="3">
    <source>
        <dbReference type="ARBA" id="ARBA00023274"/>
    </source>
</evidence>
<keyword evidence="4" id="KW-0699">rRNA-binding</keyword>
<dbReference type="AlphaFoldDB" id="A0A1F5P8C5"/>
<dbReference type="EMBL" id="MFES01000005">
    <property type="protein sequence ID" value="OGE86197.1"/>
    <property type="molecule type" value="Genomic_DNA"/>
</dbReference>
<proteinExistence type="inferred from homology"/>
<dbReference type="InterPro" id="IPR036870">
    <property type="entry name" value="Ribosomal_bS18_sf"/>
</dbReference>
<keyword evidence="4" id="KW-0694">RNA-binding</keyword>
<evidence type="ECO:0000313" key="6">
    <source>
        <dbReference type="EMBL" id="OGE86197.1"/>
    </source>
</evidence>
<name>A0A1F5P8C5_9BACT</name>
<evidence type="ECO:0000256" key="1">
    <source>
        <dbReference type="ARBA" id="ARBA00005589"/>
    </source>
</evidence>
<dbReference type="NCBIfam" id="TIGR00165">
    <property type="entry name" value="S18"/>
    <property type="match status" value="1"/>
</dbReference>
<dbReference type="Pfam" id="PF01084">
    <property type="entry name" value="Ribosomal_S18"/>
    <property type="match status" value="1"/>
</dbReference>
<dbReference type="Proteomes" id="UP000176786">
    <property type="component" value="Unassembled WGS sequence"/>
</dbReference>
<protein>
    <recommendedName>
        <fullName evidence="4">Small ribosomal subunit protein bS18</fullName>
    </recommendedName>
</protein>
<sequence length="72" mass="8390">MYNTIEQKSCAFCSQHISYVDYKDIQFMRKFMSPHAKILSAQRTGTCTKHQRMVARALKRARHMALLPFVPA</sequence>
<dbReference type="GO" id="GO:0022627">
    <property type="term" value="C:cytosolic small ribosomal subunit"/>
    <property type="evidence" value="ECO:0007669"/>
    <property type="project" value="TreeGrafter"/>
</dbReference>
<dbReference type="GO" id="GO:0006412">
    <property type="term" value="P:translation"/>
    <property type="evidence" value="ECO:0007669"/>
    <property type="project" value="UniProtKB-UniRule"/>
</dbReference>
<dbReference type="Gene3D" id="4.10.640.10">
    <property type="entry name" value="Ribosomal protein S18"/>
    <property type="match status" value="1"/>
</dbReference>
<dbReference type="PRINTS" id="PR00974">
    <property type="entry name" value="RIBOSOMALS18"/>
</dbReference>
<comment type="subunit">
    <text evidence="4">Part of the 30S ribosomal subunit. Forms a tight heterodimer with protein bS6.</text>
</comment>
<evidence type="ECO:0000256" key="2">
    <source>
        <dbReference type="ARBA" id="ARBA00022980"/>
    </source>
</evidence>
<dbReference type="STRING" id="1817832.A3J48_01330"/>
<dbReference type="PANTHER" id="PTHR13479:SF40">
    <property type="entry name" value="SMALL RIBOSOMAL SUBUNIT PROTEIN BS18M"/>
    <property type="match status" value="1"/>
</dbReference>
<organism evidence="6 7">
    <name type="scientific">Candidatus Doudnabacteria bacterium RIFCSPHIGHO2_02_FULL_46_11</name>
    <dbReference type="NCBI Taxonomy" id="1817832"/>
    <lineage>
        <taxon>Bacteria</taxon>
        <taxon>Candidatus Doudnaibacteriota</taxon>
    </lineage>
</organism>
<accession>A0A1F5P8C5</accession>
<evidence type="ECO:0000256" key="4">
    <source>
        <dbReference type="HAMAP-Rule" id="MF_00270"/>
    </source>
</evidence>
<comment type="similarity">
    <text evidence="1 4 5">Belongs to the bacterial ribosomal protein bS18 family.</text>
</comment>
<keyword evidence="2 4" id="KW-0689">Ribosomal protein</keyword>
<gene>
    <name evidence="4" type="primary">rpsR</name>
    <name evidence="6" type="ORF">A3J48_01330</name>
</gene>
<dbReference type="HAMAP" id="MF_00270">
    <property type="entry name" value="Ribosomal_bS18"/>
    <property type="match status" value="1"/>
</dbReference>
<dbReference type="GO" id="GO:0070181">
    <property type="term" value="F:small ribosomal subunit rRNA binding"/>
    <property type="evidence" value="ECO:0007669"/>
    <property type="project" value="TreeGrafter"/>
</dbReference>
<dbReference type="InterPro" id="IPR001648">
    <property type="entry name" value="Ribosomal_bS18"/>
</dbReference>
<comment type="caution">
    <text evidence="6">The sequence shown here is derived from an EMBL/GenBank/DDBJ whole genome shotgun (WGS) entry which is preliminary data.</text>
</comment>
<dbReference type="PANTHER" id="PTHR13479">
    <property type="entry name" value="30S RIBOSOMAL PROTEIN S18"/>
    <property type="match status" value="1"/>
</dbReference>
<keyword evidence="3 4" id="KW-0687">Ribonucleoprotein</keyword>
<evidence type="ECO:0000313" key="7">
    <source>
        <dbReference type="Proteomes" id="UP000176786"/>
    </source>
</evidence>
<dbReference type="GO" id="GO:0003735">
    <property type="term" value="F:structural constituent of ribosome"/>
    <property type="evidence" value="ECO:0007669"/>
    <property type="project" value="InterPro"/>
</dbReference>
<reference evidence="6 7" key="1">
    <citation type="journal article" date="2016" name="Nat. Commun.">
        <title>Thousands of microbial genomes shed light on interconnected biogeochemical processes in an aquifer system.</title>
        <authorList>
            <person name="Anantharaman K."/>
            <person name="Brown C.T."/>
            <person name="Hug L.A."/>
            <person name="Sharon I."/>
            <person name="Castelle C.J."/>
            <person name="Probst A.J."/>
            <person name="Thomas B.C."/>
            <person name="Singh A."/>
            <person name="Wilkins M.J."/>
            <person name="Karaoz U."/>
            <person name="Brodie E.L."/>
            <person name="Williams K.H."/>
            <person name="Hubbard S.S."/>
            <person name="Banfield J.F."/>
        </authorList>
    </citation>
    <scope>NUCLEOTIDE SEQUENCE [LARGE SCALE GENOMIC DNA]</scope>
</reference>
<evidence type="ECO:0000256" key="5">
    <source>
        <dbReference type="RuleBase" id="RU003910"/>
    </source>
</evidence>
<comment type="function">
    <text evidence="4">Binds as a heterodimer with protein bS6 to the central domain of the 16S rRNA, where it helps stabilize the platform of the 30S subunit.</text>
</comment>